<sequence length="71" mass="8010">MAMGEVRMEAIDCASAKRHGRGRSPSRKWRNVEERKVCGGTAARPKEGAGLVERWFSPIACLHRCQDISRR</sequence>
<dbReference type="KEGG" id="xop:PXO_05764"/>
<dbReference type="AlphaFoldDB" id="A0A0K0GQ16"/>
<dbReference type="Proteomes" id="UP000001740">
    <property type="component" value="Chromosome"/>
</dbReference>
<evidence type="ECO:0000313" key="2">
    <source>
        <dbReference type="Proteomes" id="UP000001740"/>
    </source>
</evidence>
<proteinExistence type="predicted"/>
<dbReference type="HOGENOM" id="CLU_2739098_0_0_6"/>
<evidence type="ECO:0000313" key="1">
    <source>
        <dbReference type="EMBL" id="ACD61197.1"/>
    </source>
</evidence>
<name>A0A0K0GQ16_XANOP</name>
<accession>A0A0K0GQ16</accession>
<reference evidence="1 2" key="1">
    <citation type="journal article" date="2008" name="BMC Genomics">
        <title>Genome sequence and rapid evolution of the rice pathogen Xanthomonas oryzae pv. oryzae PXO99A.</title>
        <authorList>
            <person name="Salzberg S.L."/>
            <person name="Sommer D.D."/>
            <person name="Schatz M.C."/>
            <person name="Phillippy A.M."/>
            <person name="Rabinowicz P.D."/>
            <person name="Tsuge S."/>
            <person name="Furutani A."/>
            <person name="Ochiai H."/>
            <person name="Delcher A.L."/>
            <person name="Kelley D."/>
            <person name="Madupu R."/>
            <person name="Puiu D."/>
            <person name="Radune D."/>
            <person name="Shumway M."/>
            <person name="Trapnell C."/>
            <person name="Aparna G."/>
            <person name="Jha G."/>
            <person name="Pandey A."/>
            <person name="Patil P.B."/>
            <person name="Ishihara H."/>
            <person name="Meyer D.F."/>
            <person name="Szurek B."/>
            <person name="Verdier V."/>
            <person name="Koebnik R."/>
            <person name="Dow J.M."/>
            <person name="Ryan R.P."/>
            <person name="Hirata H."/>
            <person name="Tsuyumu S."/>
            <person name="Won Lee S."/>
            <person name="Seo Y.S."/>
            <person name="Sriariyanum M."/>
            <person name="Ronald P.C."/>
            <person name="Sonti R.V."/>
            <person name="Van Sluys M.A."/>
            <person name="Leach J.E."/>
            <person name="White F.F."/>
            <person name="Bogdanove A.J."/>
        </authorList>
    </citation>
    <scope>NUCLEOTIDE SEQUENCE [LARGE SCALE GENOMIC DNA]</scope>
    <source>
        <strain evidence="1 2">PXO99A</strain>
    </source>
</reference>
<gene>
    <name evidence="1" type="ordered locus">PXO_05764</name>
</gene>
<protein>
    <submittedName>
        <fullName evidence="1">Uncharacterized protein</fullName>
    </submittedName>
</protein>
<organism evidence="1 2">
    <name type="scientific">Xanthomonas oryzae pv. oryzae (strain PXO99A)</name>
    <dbReference type="NCBI Taxonomy" id="360094"/>
    <lineage>
        <taxon>Bacteria</taxon>
        <taxon>Pseudomonadati</taxon>
        <taxon>Pseudomonadota</taxon>
        <taxon>Gammaproteobacteria</taxon>
        <taxon>Lysobacterales</taxon>
        <taxon>Lysobacteraceae</taxon>
        <taxon>Xanthomonas</taxon>
    </lineage>
</organism>
<dbReference type="EMBL" id="CP000967">
    <property type="protein sequence ID" value="ACD61197.1"/>
    <property type="molecule type" value="Genomic_DNA"/>
</dbReference>